<name>A0AAV1W2L7_LUPLU</name>
<evidence type="ECO:0000313" key="11">
    <source>
        <dbReference type="Proteomes" id="UP001497480"/>
    </source>
</evidence>
<evidence type="ECO:0000256" key="5">
    <source>
        <dbReference type="ARBA" id="ARBA00022989"/>
    </source>
</evidence>
<comment type="cofactor">
    <cofactor evidence="1 7">
        <name>heme</name>
        <dbReference type="ChEBI" id="CHEBI:30413"/>
    </cofactor>
</comment>
<dbReference type="Gene3D" id="1.10.630.10">
    <property type="entry name" value="Cytochrome P450"/>
    <property type="match status" value="1"/>
</dbReference>
<evidence type="ECO:0000256" key="1">
    <source>
        <dbReference type="ARBA" id="ARBA00001971"/>
    </source>
</evidence>
<reference evidence="10 11" key="1">
    <citation type="submission" date="2024-03" db="EMBL/GenBank/DDBJ databases">
        <authorList>
            <person name="Martinez-Hernandez J."/>
        </authorList>
    </citation>
    <scope>NUCLEOTIDE SEQUENCE [LARGE SCALE GENOMIC DNA]</scope>
</reference>
<dbReference type="GO" id="GO:0016020">
    <property type="term" value="C:membrane"/>
    <property type="evidence" value="ECO:0007669"/>
    <property type="project" value="UniProtKB-SubCell"/>
</dbReference>
<feature type="binding site" description="axial binding residue" evidence="7">
    <location>
        <position position="432"/>
    </location>
    <ligand>
        <name>heme</name>
        <dbReference type="ChEBI" id="CHEBI:30413"/>
    </ligand>
    <ligandPart>
        <name>Fe</name>
        <dbReference type="ChEBI" id="CHEBI:18248"/>
    </ligandPart>
</feature>
<evidence type="ECO:0008006" key="12">
    <source>
        <dbReference type="Google" id="ProtNLM"/>
    </source>
</evidence>
<dbReference type="InterPro" id="IPR051103">
    <property type="entry name" value="Plant_metabolite_P450s"/>
</dbReference>
<sequence length="551" mass="63047">METWFTVIISLCLIFLLRTLFSLLQKSSSTKINNLFPPGPTRIPIITPIIWLTKPVSQVEATIKNIHAKYGPIVNLHIGSSPSIFINDGSIAHQVLIQNRFVFVSSNQHDITSGSYGPTWRILRRNLTTEMLHPSRFKSFAQTRKWVLDVLLKRLKSDTKSSDSVKVMDHFQRAMFSLLVFMCFGQRVHDKKLNDIQQEERSLLMSFHNFNELLKLQSNQEEVLLPLIRVRKEAKKNGLCNDNNNPRAYVDTLLDLKLSNEGQRNLDEGEIVTLCSEFLATGTETTAAALQWIMANLVKYPHMQQRIVDEIRKVMEVSDREETEEVQEEDLEKLPYLKAVVLESLRRHPPAHILLPHAATEDTALNGYLFPKKGSVNFMVAEIGRDPKAWEDPMAFKPERFLNEDGSEVENFDITGTQEIKMMPFGAGRRICPGYNLAMLHLEYYVANLVWNFDWKVPNGGDVDFTELKEFAYVMKNPLQAHISPRIKDKYLAQLHLPMPLCGLSKLEIATLPHFAGGSPLVPLVSIIYYLFVSLRDEECDDIIEPSQIRL</sequence>
<comment type="caution">
    <text evidence="10">The sequence shown here is derived from an EMBL/GenBank/DDBJ whole genome shotgun (WGS) entry which is preliminary data.</text>
</comment>
<dbReference type="PANTHER" id="PTHR24298:SF800">
    <property type="entry name" value="CYTOCHROME P450 89A2-RELATED"/>
    <property type="match status" value="1"/>
</dbReference>
<keyword evidence="5" id="KW-1133">Transmembrane helix</keyword>
<dbReference type="SUPFAM" id="SSF48264">
    <property type="entry name" value="Cytochrome P450"/>
    <property type="match status" value="1"/>
</dbReference>
<evidence type="ECO:0000256" key="2">
    <source>
        <dbReference type="ARBA" id="ARBA00004167"/>
    </source>
</evidence>
<feature type="signal peptide" evidence="9">
    <location>
        <begin position="1"/>
        <end position="29"/>
    </location>
</feature>
<keyword evidence="7 8" id="KW-0408">Iron</keyword>
<evidence type="ECO:0000256" key="9">
    <source>
        <dbReference type="SAM" id="SignalP"/>
    </source>
</evidence>
<organism evidence="10 11">
    <name type="scientific">Lupinus luteus</name>
    <name type="common">European yellow lupine</name>
    <dbReference type="NCBI Taxonomy" id="3873"/>
    <lineage>
        <taxon>Eukaryota</taxon>
        <taxon>Viridiplantae</taxon>
        <taxon>Streptophyta</taxon>
        <taxon>Embryophyta</taxon>
        <taxon>Tracheophyta</taxon>
        <taxon>Spermatophyta</taxon>
        <taxon>Magnoliopsida</taxon>
        <taxon>eudicotyledons</taxon>
        <taxon>Gunneridae</taxon>
        <taxon>Pentapetalae</taxon>
        <taxon>rosids</taxon>
        <taxon>fabids</taxon>
        <taxon>Fabales</taxon>
        <taxon>Fabaceae</taxon>
        <taxon>Papilionoideae</taxon>
        <taxon>50 kb inversion clade</taxon>
        <taxon>genistoids sensu lato</taxon>
        <taxon>core genistoids</taxon>
        <taxon>Genisteae</taxon>
        <taxon>Lupinus</taxon>
    </lineage>
</organism>
<proteinExistence type="inferred from homology"/>
<dbReference type="PRINTS" id="PR00463">
    <property type="entry name" value="EP450I"/>
</dbReference>
<keyword evidence="9" id="KW-0732">Signal</keyword>
<keyword evidence="7 8" id="KW-0349">Heme</keyword>
<keyword evidence="8" id="KW-0560">Oxidoreductase</keyword>
<dbReference type="GO" id="GO:0016709">
    <property type="term" value="F:oxidoreductase activity, acting on paired donors, with incorporation or reduction of molecular oxygen, NAD(P)H as one donor, and incorporation of one atom of oxygen"/>
    <property type="evidence" value="ECO:0007669"/>
    <property type="project" value="TreeGrafter"/>
</dbReference>
<gene>
    <name evidence="10" type="ORF">LLUT_LOCUS4311</name>
</gene>
<dbReference type="InterPro" id="IPR001128">
    <property type="entry name" value="Cyt_P450"/>
</dbReference>
<evidence type="ECO:0000256" key="8">
    <source>
        <dbReference type="RuleBase" id="RU000461"/>
    </source>
</evidence>
<keyword evidence="4 7" id="KW-0479">Metal-binding</keyword>
<dbReference type="EMBL" id="CAXHTB010000003">
    <property type="protein sequence ID" value="CAL0303251.1"/>
    <property type="molecule type" value="Genomic_DNA"/>
</dbReference>
<dbReference type="PROSITE" id="PS00086">
    <property type="entry name" value="CYTOCHROME_P450"/>
    <property type="match status" value="1"/>
</dbReference>
<evidence type="ECO:0000256" key="4">
    <source>
        <dbReference type="ARBA" id="ARBA00022723"/>
    </source>
</evidence>
<dbReference type="InterPro" id="IPR036396">
    <property type="entry name" value="Cyt_P450_sf"/>
</dbReference>
<evidence type="ECO:0000313" key="10">
    <source>
        <dbReference type="EMBL" id="CAL0303251.1"/>
    </source>
</evidence>
<dbReference type="Pfam" id="PF00067">
    <property type="entry name" value="p450"/>
    <property type="match status" value="1"/>
</dbReference>
<dbReference type="GO" id="GO:0020037">
    <property type="term" value="F:heme binding"/>
    <property type="evidence" value="ECO:0007669"/>
    <property type="project" value="InterPro"/>
</dbReference>
<dbReference type="PRINTS" id="PR00385">
    <property type="entry name" value="P450"/>
</dbReference>
<keyword evidence="6" id="KW-0472">Membrane</keyword>
<feature type="chain" id="PRO_5043999092" description="Cytochrome P450" evidence="9">
    <location>
        <begin position="30"/>
        <end position="551"/>
    </location>
</feature>
<comment type="subcellular location">
    <subcellularLocation>
        <location evidence="2">Membrane</location>
        <topology evidence="2">Single-pass membrane protein</topology>
    </subcellularLocation>
</comment>
<dbReference type="Proteomes" id="UP001497480">
    <property type="component" value="Unassembled WGS sequence"/>
</dbReference>
<keyword evidence="3" id="KW-0812">Transmembrane</keyword>
<protein>
    <recommendedName>
        <fullName evidence="12">Cytochrome P450</fullName>
    </recommendedName>
</protein>
<dbReference type="CDD" id="cd11075">
    <property type="entry name" value="CYP77_89"/>
    <property type="match status" value="1"/>
</dbReference>
<keyword evidence="11" id="KW-1185">Reference proteome</keyword>
<accession>A0AAV1W2L7</accession>
<evidence type="ECO:0000256" key="3">
    <source>
        <dbReference type="ARBA" id="ARBA00022692"/>
    </source>
</evidence>
<dbReference type="InterPro" id="IPR002401">
    <property type="entry name" value="Cyt_P450_E_grp-I"/>
</dbReference>
<dbReference type="GO" id="GO:0005506">
    <property type="term" value="F:iron ion binding"/>
    <property type="evidence" value="ECO:0007669"/>
    <property type="project" value="InterPro"/>
</dbReference>
<keyword evidence="8" id="KW-0503">Monooxygenase</keyword>
<dbReference type="AlphaFoldDB" id="A0AAV1W2L7"/>
<comment type="similarity">
    <text evidence="8">Belongs to the cytochrome P450 family.</text>
</comment>
<dbReference type="PANTHER" id="PTHR24298">
    <property type="entry name" value="FLAVONOID 3'-MONOOXYGENASE-RELATED"/>
    <property type="match status" value="1"/>
</dbReference>
<evidence type="ECO:0000256" key="6">
    <source>
        <dbReference type="ARBA" id="ARBA00023136"/>
    </source>
</evidence>
<dbReference type="InterPro" id="IPR017972">
    <property type="entry name" value="Cyt_P450_CS"/>
</dbReference>
<evidence type="ECO:0000256" key="7">
    <source>
        <dbReference type="PIRSR" id="PIRSR602401-1"/>
    </source>
</evidence>